<sequence>MEASGTSQTDLVGLIGSSEVVSQVVNGERAIDELQAKVLGEYFQVAPSLFI</sequence>
<gene>
    <name evidence="1" type="ORF">DSM106972_069780</name>
</gene>
<reference evidence="1" key="1">
    <citation type="submission" date="2018-12" db="EMBL/GenBank/DDBJ databases">
        <authorList>
            <person name="Will S."/>
            <person name="Neumann-Schaal M."/>
            <person name="Henke P."/>
        </authorList>
    </citation>
    <scope>NUCLEOTIDE SEQUENCE</scope>
    <source>
        <strain evidence="1">PCC 7102</strain>
    </source>
</reference>
<evidence type="ECO:0000313" key="1">
    <source>
        <dbReference type="EMBL" id="RUT00972.1"/>
    </source>
</evidence>
<dbReference type="Proteomes" id="UP000271624">
    <property type="component" value="Unassembled WGS sequence"/>
</dbReference>
<protein>
    <recommendedName>
        <fullName evidence="3">HTH cro/C1-type domain-containing protein</fullName>
    </recommendedName>
</protein>
<reference evidence="1" key="2">
    <citation type="journal article" date="2019" name="Genome Biol. Evol.">
        <title>Day and night: Metabolic profiles and evolutionary relationships of six axenic non-marine cyanobacteria.</title>
        <authorList>
            <person name="Will S.E."/>
            <person name="Henke P."/>
            <person name="Boedeker C."/>
            <person name="Huang S."/>
            <person name="Brinkmann H."/>
            <person name="Rohde M."/>
            <person name="Jarek M."/>
            <person name="Friedl T."/>
            <person name="Seufert S."/>
            <person name="Schumacher M."/>
            <person name="Overmann J."/>
            <person name="Neumann-Schaal M."/>
            <person name="Petersen J."/>
        </authorList>
    </citation>
    <scope>NUCLEOTIDE SEQUENCE [LARGE SCALE GENOMIC DNA]</scope>
    <source>
        <strain evidence="1">PCC 7102</strain>
    </source>
</reference>
<organism evidence="1 2">
    <name type="scientific">Dulcicalothrix desertica PCC 7102</name>
    <dbReference type="NCBI Taxonomy" id="232991"/>
    <lineage>
        <taxon>Bacteria</taxon>
        <taxon>Bacillati</taxon>
        <taxon>Cyanobacteriota</taxon>
        <taxon>Cyanophyceae</taxon>
        <taxon>Nostocales</taxon>
        <taxon>Calotrichaceae</taxon>
        <taxon>Dulcicalothrix</taxon>
    </lineage>
</organism>
<proteinExistence type="predicted"/>
<keyword evidence="2" id="KW-1185">Reference proteome</keyword>
<dbReference type="EMBL" id="RSCL01000021">
    <property type="protein sequence ID" value="RUT00972.1"/>
    <property type="molecule type" value="Genomic_DNA"/>
</dbReference>
<evidence type="ECO:0000313" key="2">
    <source>
        <dbReference type="Proteomes" id="UP000271624"/>
    </source>
</evidence>
<comment type="caution">
    <text evidence="1">The sequence shown here is derived from an EMBL/GenBank/DDBJ whole genome shotgun (WGS) entry which is preliminary data.</text>
</comment>
<evidence type="ECO:0008006" key="3">
    <source>
        <dbReference type="Google" id="ProtNLM"/>
    </source>
</evidence>
<accession>A0A3S1CGB5</accession>
<name>A0A3S1CGB5_9CYAN</name>
<dbReference type="AlphaFoldDB" id="A0A3S1CGB5"/>